<dbReference type="Proteomes" id="UP000583454">
    <property type="component" value="Unassembled WGS sequence"/>
</dbReference>
<dbReference type="PANTHER" id="PTHR30332">
    <property type="entry name" value="PROBABLE GENERAL SECRETION PATHWAY PROTEIN D"/>
    <property type="match status" value="1"/>
</dbReference>
<keyword evidence="14" id="KW-1185">Reference proteome</keyword>
<feature type="region of interest" description="Disordered" evidence="9">
    <location>
        <begin position="387"/>
        <end position="443"/>
    </location>
</feature>
<dbReference type="InterPro" id="IPR001775">
    <property type="entry name" value="GspD/PilQ"/>
</dbReference>
<dbReference type="Pfam" id="PF21305">
    <property type="entry name" value="type_II_gspD_N0"/>
    <property type="match status" value="1"/>
</dbReference>
<dbReference type="InterPro" id="IPR004846">
    <property type="entry name" value="T2SS/T3SS_dom"/>
</dbReference>
<comment type="subcellular location">
    <subcellularLocation>
        <location evidence="1">Cell outer membrane</location>
    </subcellularLocation>
</comment>
<dbReference type="GO" id="GO:0015628">
    <property type="term" value="P:protein secretion by the type II secretion system"/>
    <property type="evidence" value="ECO:0007669"/>
    <property type="project" value="InterPro"/>
</dbReference>
<dbReference type="GO" id="GO:0009279">
    <property type="term" value="C:cell outer membrane"/>
    <property type="evidence" value="ECO:0007669"/>
    <property type="project" value="UniProtKB-SubCell"/>
</dbReference>
<comment type="similarity">
    <text evidence="2">Belongs to the bacterial secretin family. GSP D subfamily.</text>
</comment>
<dbReference type="NCBIfam" id="TIGR02517">
    <property type="entry name" value="type_II_gspD"/>
    <property type="match status" value="1"/>
</dbReference>
<dbReference type="EMBL" id="JACHOP010000009">
    <property type="protein sequence ID" value="MBB5757844.1"/>
    <property type="molecule type" value="Genomic_DNA"/>
</dbReference>
<evidence type="ECO:0000256" key="4">
    <source>
        <dbReference type="ARBA" id="ARBA00022452"/>
    </source>
</evidence>
<keyword evidence="4" id="KW-1134">Transmembrane beta strand</keyword>
<dbReference type="PRINTS" id="PR00811">
    <property type="entry name" value="BCTERIALGSPD"/>
</dbReference>
<evidence type="ECO:0000256" key="6">
    <source>
        <dbReference type="ARBA" id="ARBA00022927"/>
    </source>
</evidence>
<keyword evidence="5" id="KW-0812">Transmembrane</keyword>
<dbReference type="InterPro" id="IPR038591">
    <property type="entry name" value="NolW-like_sf"/>
</dbReference>
<evidence type="ECO:0000256" key="8">
    <source>
        <dbReference type="ARBA" id="ARBA00023237"/>
    </source>
</evidence>
<evidence type="ECO:0000256" key="1">
    <source>
        <dbReference type="ARBA" id="ARBA00004442"/>
    </source>
</evidence>
<evidence type="ECO:0000256" key="7">
    <source>
        <dbReference type="ARBA" id="ARBA00023136"/>
    </source>
</evidence>
<name>A0A840ZL07_9HYPH</name>
<keyword evidence="6" id="KW-0653">Protein transport</keyword>
<dbReference type="Pfam" id="PF00263">
    <property type="entry name" value="Secretin"/>
    <property type="match status" value="1"/>
</dbReference>
<reference evidence="13 14" key="1">
    <citation type="submission" date="2020-08" db="EMBL/GenBank/DDBJ databases">
        <title>Genomic Encyclopedia of Type Strains, Phase IV (KMG-IV): sequencing the most valuable type-strain genomes for metagenomic binning, comparative biology and taxonomic classification.</title>
        <authorList>
            <person name="Goeker M."/>
        </authorList>
    </citation>
    <scope>NUCLEOTIDE SEQUENCE [LARGE SCALE GENOMIC DNA]</scope>
    <source>
        <strain evidence="13 14">DSM 2163</strain>
    </source>
</reference>
<feature type="compositionally biased region" description="Gly residues" evidence="9">
    <location>
        <begin position="399"/>
        <end position="443"/>
    </location>
</feature>
<dbReference type="GO" id="GO:0015627">
    <property type="term" value="C:type II protein secretion system complex"/>
    <property type="evidence" value="ECO:0007669"/>
    <property type="project" value="InterPro"/>
</dbReference>
<organism evidence="13 14">
    <name type="scientific">Methylorubrum rhodinum</name>
    <dbReference type="NCBI Taxonomy" id="29428"/>
    <lineage>
        <taxon>Bacteria</taxon>
        <taxon>Pseudomonadati</taxon>
        <taxon>Pseudomonadota</taxon>
        <taxon>Alphaproteobacteria</taxon>
        <taxon>Hyphomicrobiales</taxon>
        <taxon>Methylobacteriaceae</taxon>
        <taxon>Methylorubrum</taxon>
    </lineage>
</organism>
<evidence type="ECO:0000256" key="3">
    <source>
        <dbReference type="ARBA" id="ARBA00022448"/>
    </source>
</evidence>
<feature type="domain" description="GspD-like N0" evidence="12">
    <location>
        <begin position="113"/>
        <end position="180"/>
    </location>
</feature>
<dbReference type="RefSeq" id="WP_183569739.1">
    <property type="nucleotide sequence ID" value="NZ_JACHOP010000009.1"/>
</dbReference>
<evidence type="ECO:0000256" key="10">
    <source>
        <dbReference type="SAM" id="SignalP"/>
    </source>
</evidence>
<evidence type="ECO:0000313" key="14">
    <source>
        <dbReference type="Proteomes" id="UP000583454"/>
    </source>
</evidence>
<dbReference type="InterPro" id="IPR013356">
    <property type="entry name" value="T2SS_GspD"/>
</dbReference>
<keyword evidence="10" id="KW-0732">Signal</keyword>
<dbReference type="PANTHER" id="PTHR30332:SF25">
    <property type="entry name" value="SECRETIN XPSD"/>
    <property type="match status" value="1"/>
</dbReference>
<dbReference type="PRINTS" id="PR01032">
    <property type="entry name" value="PHAGEIV"/>
</dbReference>
<gene>
    <name evidence="13" type="ORF">HNR00_002560</name>
</gene>
<evidence type="ECO:0000313" key="13">
    <source>
        <dbReference type="EMBL" id="MBB5757844.1"/>
    </source>
</evidence>
<dbReference type="InterPro" id="IPR049371">
    <property type="entry name" value="GspD-like_N0"/>
</dbReference>
<dbReference type="Gene3D" id="3.30.1370.120">
    <property type="match status" value="1"/>
</dbReference>
<feature type="domain" description="Type II/III secretion system secretin-like" evidence="11">
    <location>
        <begin position="611"/>
        <end position="774"/>
    </location>
</feature>
<sequence>MLSLRRALLPSLLLVLASLAPAAAQTVPRTGLTGPEVGMDLSAKPIRGGGAARPAADAVTQPARGVGRSRYFGPEDVDRTAGTGLGGLSEQAEAIEIGGGPAQDAANGGGFRLNFERAEIKDVVHAILSDTLGLNYTMGADVSGQITISSPRPLSRNELLASLESVLAGQGFSMSKAGAGYRIVPAAAGLGTVNLGAGGPGYGVSVVPLRYVSAATMSKLVSGFVADADGLRFDATRNTMIVKGPGPKRQEAVSAILAFDADWMRGQTVSLFELKRARPEAVVAELTQLFDTGENGSGQGLIQFKPIGRLRAVLATSKNAGLLRRAEGFVRELDGTAESAEETVFVYKARYRNAVELARVVNGLFGGGNSGMMSGLGSGLPGGGGLGGARSGLSNQAGSGLGGGDGGMGGGMGGGGMSSGGMSSGGSGLGGTGGGNGSGGGLNQNGGNGADLLKARFASAFGDQAGQGGAAGYGDGGGMMGGGSLDLTQRSNAKRVSISADPAQNAVVTYTDGETYRKIHAALQRLDATPVQVAINVTIAEVRLTDQLKYGVQYFLDSSRIGIGGNKGSFGLLSAAAGASGGVMNKLTPGGAGFNFLVGGYSGPDIVISALDGFTDVKILSSPSLVVLENQPATLQVGDSVPITTTQATSVTVPGAPLVNQVEMRDTGIILNVIPRIGQNGAVTMQIEQEISAVVDTTKTLTPTISKRRVASMISVPNGQTVLLAGLIQEKNLRGRDGIPFLSRLANVGELFSSTDNAADRTELVVFIRPVVVRTGRDAQRVAEDYRGQLYDAAARRGGRVPAAARPVVVKP</sequence>
<evidence type="ECO:0000256" key="9">
    <source>
        <dbReference type="SAM" id="MobiDB-lite"/>
    </source>
</evidence>
<proteinExistence type="inferred from homology"/>
<keyword evidence="8" id="KW-0998">Cell outer membrane</keyword>
<protein>
    <submittedName>
        <fullName evidence="13">General secretion pathway protein D</fullName>
    </submittedName>
</protein>
<dbReference type="AlphaFoldDB" id="A0A840ZL07"/>
<comment type="caution">
    <text evidence="13">The sequence shown here is derived from an EMBL/GenBank/DDBJ whole genome shotgun (WGS) entry which is preliminary data.</text>
</comment>
<keyword evidence="7" id="KW-0472">Membrane</keyword>
<dbReference type="InterPro" id="IPR050810">
    <property type="entry name" value="Bact_Secretion_Sys_Channel"/>
</dbReference>
<accession>A0A840ZL07</accession>
<feature type="signal peptide" evidence="10">
    <location>
        <begin position="1"/>
        <end position="22"/>
    </location>
</feature>
<evidence type="ECO:0000259" key="11">
    <source>
        <dbReference type="Pfam" id="PF00263"/>
    </source>
</evidence>
<feature type="chain" id="PRO_5032486646" evidence="10">
    <location>
        <begin position="23"/>
        <end position="812"/>
    </location>
</feature>
<evidence type="ECO:0000256" key="5">
    <source>
        <dbReference type="ARBA" id="ARBA00022692"/>
    </source>
</evidence>
<evidence type="ECO:0000256" key="2">
    <source>
        <dbReference type="ARBA" id="ARBA00006980"/>
    </source>
</evidence>
<keyword evidence="3" id="KW-0813">Transport</keyword>
<evidence type="ECO:0000259" key="12">
    <source>
        <dbReference type="Pfam" id="PF21305"/>
    </source>
</evidence>